<dbReference type="EMBL" id="CP144525">
    <property type="protein sequence ID" value="WWC71300.1"/>
    <property type="molecule type" value="Genomic_DNA"/>
</dbReference>
<protein>
    <submittedName>
        <fullName evidence="2">Uncharacterized protein</fullName>
    </submittedName>
</protein>
<feature type="compositionally biased region" description="Low complexity" evidence="1">
    <location>
        <begin position="47"/>
        <end position="68"/>
    </location>
</feature>
<feature type="compositionally biased region" description="Polar residues" evidence="1">
    <location>
        <begin position="1"/>
        <end position="18"/>
    </location>
</feature>
<organism evidence="2">
    <name type="scientific">Kwoniella pini CBS 10737</name>
    <dbReference type="NCBI Taxonomy" id="1296096"/>
    <lineage>
        <taxon>Eukaryota</taxon>
        <taxon>Fungi</taxon>
        <taxon>Dikarya</taxon>
        <taxon>Basidiomycota</taxon>
        <taxon>Agaricomycotina</taxon>
        <taxon>Tremellomycetes</taxon>
        <taxon>Tremellales</taxon>
        <taxon>Cryptococcaceae</taxon>
        <taxon>Kwoniella</taxon>
    </lineage>
</organism>
<dbReference type="GeneID" id="30172206"/>
<reference evidence="3" key="4">
    <citation type="submission" date="2024-02" db="EMBL/GenBank/DDBJ databases">
        <title>Comparative genomics of Cryptococcus and Kwoniella reveals pathogenesis evolution and contrasting modes of karyotype evolution via chromosome fusion or intercentromeric recombination.</title>
        <authorList>
            <person name="Coelho M.A."/>
            <person name="David-Palma M."/>
            <person name="Shea T."/>
            <person name="Bowers K."/>
            <person name="McGinley-Smith S."/>
            <person name="Mohammad A.W."/>
            <person name="Gnirke A."/>
            <person name="Yurkov A.M."/>
            <person name="Nowrousian M."/>
            <person name="Sun S."/>
            <person name="Cuomo C.A."/>
            <person name="Heitman J."/>
        </authorList>
    </citation>
    <scope>NUCLEOTIDE SEQUENCE</scope>
    <source>
        <strain evidence="3">CBS 10737</strain>
    </source>
</reference>
<reference evidence="2" key="3">
    <citation type="submission" date="2016-07" db="EMBL/GenBank/DDBJ databases">
        <title>Evolution of pathogenesis and genome organization in the Tremellales.</title>
        <authorList>
            <person name="Cuomo C."/>
            <person name="Litvintseva A."/>
            <person name="Heitman J."/>
            <person name="Chen Y."/>
            <person name="Sun S."/>
            <person name="Springer D."/>
            <person name="Dromer F."/>
            <person name="Young S."/>
            <person name="Zeng Q."/>
            <person name="Chapman S."/>
            <person name="Gujja S."/>
            <person name="Saif S."/>
            <person name="Birren B."/>
        </authorList>
    </citation>
    <scope>NUCLEOTIDE SEQUENCE</scope>
    <source>
        <strain evidence="2">CBS 10737</strain>
    </source>
</reference>
<evidence type="ECO:0000313" key="4">
    <source>
        <dbReference type="Proteomes" id="UP000094020"/>
    </source>
</evidence>
<dbReference type="AlphaFoldDB" id="A0A1B9I4R4"/>
<reference evidence="2" key="1">
    <citation type="submission" date="2013-07" db="EMBL/GenBank/DDBJ databases">
        <title>The Genome Sequence of Cryptococcus pinus CBS10737.</title>
        <authorList>
            <consortium name="The Broad Institute Genome Sequencing Platform"/>
            <person name="Cuomo C."/>
            <person name="Litvintseva A."/>
            <person name="Chen Y."/>
            <person name="Heitman J."/>
            <person name="Sun S."/>
            <person name="Springer D."/>
            <person name="Dromer F."/>
            <person name="Young S.K."/>
            <person name="Zeng Q."/>
            <person name="Gargeya S."/>
            <person name="Fitzgerald M."/>
            <person name="Abouelleil A."/>
            <person name="Alvarado L."/>
            <person name="Berlin A.M."/>
            <person name="Chapman S.B."/>
            <person name="Dewar J."/>
            <person name="Goldberg J."/>
            <person name="Griggs A."/>
            <person name="Gujja S."/>
            <person name="Hansen M."/>
            <person name="Howarth C."/>
            <person name="Imamovic A."/>
            <person name="Larimer J."/>
            <person name="McCowan C."/>
            <person name="Murphy C."/>
            <person name="Pearson M."/>
            <person name="Priest M."/>
            <person name="Roberts A."/>
            <person name="Saif S."/>
            <person name="Shea T."/>
            <person name="Sykes S."/>
            <person name="Wortman J."/>
            <person name="Nusbaum C."/>
            <person name="Birren B."/>
        </authorList>
    </citation>
    <scope>NUCLEOTIDE SEQUENCE [LARGE SCALE GENOMIC DNA]</scope>
    <source>
        <strain evidence="2">CBS 10737</strain>
    </source>
</reference>
<feature type="region of interest" description="Disordered" evidence="1">
    <location>
        <begin position="1"/>
        <end position="112"/>
    </location>
</feature>
<accession>A0A1B9I4R4</accession>
<evidence type="ECO:0000256" key="1">
    <source>
        <dbReference type="SAM" id="MobiDB-lite"/>
    </source>
</evidence>
<feature type="compositionally biased region" description="Basic and acidic residues" evidence="1">
    <location>
        <begin position="85"/>
        <end position="105"/>
    </location>
</feature>
<dbReference type="KEGG" id="kpin:30172206"/>
<reference evidence="3" key="2">
    <citation type="submission" date="2013-07" db="EMBL/GenBank/DDBJ databases">
        <authorList>
            <consortium name="The Broad Institute Genome Sequencing Platform"/>
            <person name="Cuomo C."/>
            <person name="Litvintseva A."/>
            <person name="Chen Y."/>
            <person name="Heitman J."/>
            <person name="Sun S."/>
            <person name="Springer D."/>
            <person name="Dromer F."/>
            <person name="Young S.K."/>
            <person name="Zeng Q."/>
            <person name="Gargeya S."/>
            <person name="Fitzgerald M."/>
            <person name="Abouelleil A."/>
            <person name="Alvarado L."/>
            <person name="Berlin A.M."/>
            <person name="Chapman S.B."/>
            <person name="Dewar J."/>
            <person name="Goldberg J."/>
            <person name="Griggs A."/>
            <person name="Gujja S."/>
            <person name="Hansen M."/>
            <person name="Howarth C."/>
            <person name="Imamovic A."/>
            <person name="Larimer J."/>
            <person name="McCowan C."/>
            <person name="Murphy C."/>
            <person name="Pearson M."/>
            <person name="Priest M."/>
            <person name="Roberts A."/>
            <person name="Saif S."/>
            <person name="Shea T."/>
            <person name="Sykes S."/>
            <person name="Wortman J."/>
            <person name="Nusbaum C."/>
            <person name="Birren B."/>
        </authorList>
    </citation>
    <scope>NUCLEOTIDE SEQUENCE</scope>
    <source>
        <strain evidence="3">CBS 10737</strain>
    </source>
</reference>
<proteinExistence type="predicted"/>
<evidence type="ECO:0000313" key="3">
    <source>
        <dbReference type="EMBL" id="WWC71300.1"/>
    </source>
</evidence>
<keyword evidence="4" id="KW-1185">Reference proteome</keyword>
<evidence type="ECO:0000313" key="2">
    <source>
        <dbReference type="EMBL" id="OCF50513.1"/>
    </source>
</evidence>
<gene>
    <name evidence="2" type="ORF">I206_03837</name>
    <name evidence="3" type="ORF">I206_105254</name>
</gene>
<dbReference type="EMBL" id="KI894010">
    <property type="protein sequence ID" value="OCF50513.1"/>
    <property type="molecule type" value="Genomic_DNA"/>
</dbReference>
<feature type="compositionally biased region" description="Polar residues" evidence="1">
    <location>
        <begin position="69"/>
        <end position="84"/>
    </location>
</feature>
<name>A0A1B9I4R4_9TREE</name>
<dbReference type="RefSeq" id="XP_019011732.1">
    <property type="nucleotide sequence ID" value="XM_019155578.1"/>
</dbReference>
<sequence length="112" mass="11609">MPSNLPSISDLSKSTADTTKAVASMMTEHGGYQNLFPHNNPPPFGAKSGRNSSTGSSKTGSTSQNSGSPSTTQNSGSPSQSTEDNSGKPESDDEKTVKEVSDRVNDPASPYN</sequence>
<dbReference type="Proteomes" id="UP000094020">
    <property type="component" value="Chromosome 7"/>
</dbReference>